<sequence>MSGRKNVVIVGGGGFGAALARSLSQKLDPTQHTLTLINSRSYIIWYPATIRMTTTAEQELEKSCLVPYDKLLVNGLGTIKIARVIRVDARTEGKGGSVALDTGESIDYDVLLLAPGSVWPEPLDFPDGEKRAAVNHIQDWRKKFKDAQDIVVVGGGSCGIEYAGEVADFYPGKKVTIVHGPDKLLNSTYPDKFRKRIEQDVRETGVNIVFGDYMDDNTITNGFVTTRLGKKIKADLVVSILIRPDTESNTTLLFRSLLVSWNATSGDVLDAQGYIRIKSTFQLLSYPDVLSCGDACDWKEEKQVAKAMFQEPIIVANILALLAGHAPPKQYKGTMEMIIVTNGRYRGVSYFNVLWGILLGNWFTSWMKSKELVVSQARRNYGL</sequence>
<accession>A0ACB8RDW4</accession>
<dbReference type="Proteomes" id="UP000814033">
    <property type="component" value="Unassembled WGS sequence"/>
</dbReference>
<comment type="caution">
    <text evidence="1">The sequence shown here is derived from an EMBL/GenBank/DDBJ whole genome shotgun (WGS) entry which is preliminary data.</text>
</comment>
<reference evidence="1" key="2">
    <citation type="journal article" date="2022" name="New Phytol.">
        <title>Evolutionary transition to the ectomycorrhizal habit in the genomes of a hyperdiverse lineage of mushroom-forming fungi.</title>
        <authorList>
            <person name="Looney B."/>
            <person name="Miyauchi S."/>
            <person name="Morin E."/>
            <person name="Drula E."/>
            <person name="Courty P.E."/>
            <person name="Kohler A."/>
            <person name="Kuo A."/>
            <person name="LaButti K."/>
            <person name="Pangilinan J."/>
            <person name="Lipzen A."/>
            <person name="Riley R."/>
            <person name="Andreopoulos W."/>
            <person name="He G."/>
            <person name="Johnson J."/>
            <person name="Nolan M."/>
            <person name="Tritt A."/>
            <person name="Barry K.W."/>
            <person name="Grigoriev I.V."/>
            <person name="Nagy L.G."/>
            <person name="Hibbett D."/>
            <person name="Henrissat B."/>
            <person name="Matheny P.B."/>
            <person name="Labbe J."/>
            <person name="Martin F.M."/>
        </authorList>
    </citation>
    <scope>NUCLEOTIDE SEQUENCE</scope>
    <source>
        <strain evidence="1">FP105234-sp</strain>
    </source>
</reference>
<dbReference type="EMBL" id="MU276071">
    <property type="protein sequence ID" value="KAI0042334.1"/>
    <property type="molecule type" value="Genomic_DNA"/>
</dbReference>
<evidence type="ECO:0000313" key="2">
    <source>
        <dbReference type="Proteomes" id="UP000814033"/>
    </source>
</evidence>
<keyword evidence="2" id="KW-1185">Reference proteome</keyword>
<proteinExistence type="predicted"/>
<gene>
    <name evidence="1" type="ORF">FA95DRAFT_1584457</name>
</gene>
<name>A0ACB8RDW4_9AGAM</name>
<organism evidence="1 2">
    <name type="scientific">Auriscalpium vulgare</name>
    <dbReference type="NCBI Taxonomy" id="40419"/>
    <lineage>
        <taxon>Eukaryota</taxon>
        <taxon>Fungi</taxon>
        <taxon>Dikarya</taxon>
        <taxon>Basidiomycota</taxon>
        <taxon>Agaricomycotina</taxon>
        <taxon>Agaricomycetes</taxon>
        <taxon>Russulales</taxon>
        <taxon>Auriscalpiaceae</taxon>
        <taxon>Auriscalpium</taxon>
    </lineage>
</organism>
<protein>
    <submittedName>
        <fullName evidence="1">FAD/NAD(P)-binding domain-containing protein</fullName>
    </submittedName>
</protein>
<evidence type="ECO:0000313" key="1">
    <source>
        <dbReference type="EMBL" id="KAI0042334.1"/>
    </source>
</evidence>
<reference evidence="1" key="1">
    <citation type="submission" date="2021-02" db="EMBL/GenBank/DDBJ databases">
        <authorList>
            <consortium name="DOE Joint Genome Institute"/>
            <person name="Ahrendt S."/>
            <person name="Looney B.P."/>
            <person name="Miyauchi S."/>
            <person name="Morin E."/>
            <person name="Drula E."/>
            <person name="Courty P.E."/>
            <person name="Chicoki N."/>
            <person name="Fauchery L."/>
            <person name="Kohler A."/>
            <person name="Kuo A."/>
            <person name="Labutti K."/>
            <person name="Pangilinan J."/>
            <person name="Lipzen A."/>
            <person name="Riley R."/>
            <person name="Andreopoulos W."/>
            <person name="He G."/>
            <person name="Johnson J."/>
            <person name="Barry K.W."/>
            <person name="Grigoriev I.V."/>
            <person name="Nagy L."/>
            <person name="Hibbett D."/>
            <person name="Henrissat B."/>
            <person name="Matheny P.B."/>
            <person name="Labbe J."/>
            <person name="Martin F."/>
        </authorList>
    </citation>
    <scope>NUCLEOTIDE SEQUENCE</scope>
    <source>
        <strain evidence="1">FP105234-sp</strain>
    </source>
</reference>